<dbReference type="InterPro" id="IPR021136">
    <property type="entry name" value="Flagellar_hook_control-like_C"/>
</dbReference>
<comment type="caution">
    <text evidence="3">The sequence shown here is derived from an EMBL/GenBank/DDBJ whole genome shotgun (WGS) entry which is preliminary data.</text>
</comment>
<evidence type="ECO:0000313" key="3">
    <source>
        <dbReference type="EMBL" id="GAE29249.1"/>
    </source>
</evidence>
<dbReference type="InterPro" id="IPR038610">
    <property type="entry name" value="FliK-like_C_sf"/>
</dbReference>
<dbReference type="CDD" id="cd17470">
    <property type="entry name" value="T3SS_Flik_C"/>
    <property type="match status" value="1"/>
</dbReference>
<feature type="domain" description="Flagellar hook-length control protein-like C-terminal" evidence="2">
    <location>
        <begin position="262"/>
        <end position="339"/>
    </location>
</feature>
<dbReference type="Gene3D" id="3.30.750.140">
    <property type="match status" value="1"/>
</dbReference>
<feature type="compositionally biased region" description="Basic and acidic residues" evidence="1">
    <location>
        <begin position="364"/>
        <end position="373"/>
    </location>
</feature>
<feature type="region of interest" description="Disordered" evidence="1">
    <location>
        <begin position="335"/>
        <end position="384"/>
    </location>
</feature>
<dbReference type="STRING" id="1236971.JCM9152_596"/>
<keyword evidence="3" id="KW-0969">Cilium</keyword>
<name>W4QCZ2_9BACI</name>
<organism evidence="3 4">
    <name type="scientific">Halalkalibacter hemicellulosilyticusJCM 9152</name>
    <dbReference type="NCBI Taxonomy" id="1236971"/>
    <lineage>
        <taxon>Bacteria</taxon>
        <taxon>Bacillati</taxon>
        <taxon>Bacillota</taxon>
        <taxon>Bacilli</taxon>
        <taxon>Bacillales</taxon>
        <taxon>Bacillaceae</taxon>
        <taxon>Halalkalibacter</taxon>
    </lineage>
</organism>
<proteinExistence type="predicted"/>
<sequence>MSQDLIEELLEELDLPDVVEFQDWFSQPDVSQIWSKLSENIQGEITEGDEWTEAESTVDEQLIMSLIGMWQKYKNENERDNLGHTTLNSTVLGQFILGLIQSHVASANEPLISQQTRTEQGSDNQLLLDQDRTLKQFLRMLIQNQDNGNGNSGNRFFNELSLNQNSQQVDTSPLAISQIVKRLVESMIEERNKENQVSERKVESTMLSLPKELRFNPLLSEIGSYTIRTDQATIHVGEQMPREIQQQQFMRQFQNLLRHATMTHSKEGVQSLSVKLHPEHLGRLDVQLTQINGVLSAKIMVSQSAAKELIESQLSQLRQAFVQQQLPVERIEITHQQSQLEKEKDKEGSSSQQQRQDANEDGQEENREFHEEFQDSLYSINEQV</sequence>
<reference evidence="3" key="1">
    <citation type="journal article" date="2014" name="Genome Announc.">
        <title>Draft Genome Sequences of Three Alkaliphilic Bacillus Strains, Bacillus wakoensis JCM 9140T, Bacillus akibai JCM 9157T, and Bacillus hemicellulosilyticus JCM 9152T.</title>
        <authorList>
            <person name="Yuki M."/>
            <person name="Oshima K."/>
            <person name="Suda W."/>
            <person name="Oshida Y."/>
            <person name="Kitamura K."/>
            <person name="Iida T."/>
            <person name="Hattori M."/>
            <person name="Ohkuma M."/>
        </authorList>
    </citation>
    <scope>NUCLEOTIDE SEQUENCE [LARGE SCALE GENOMIC DNA]</scope>
    <source>
        <strain evidence="3">JCM 9152</strain>
    </source>
</reference>
<dbReference type="Proteomes" id="UP000018895">
    <property type="component" value="Unassembled WGS sequence"/>
</dbReference>
<evidence type="ECO:0000313" key="4">
    <source>
        <dbReference type="Proteomes" id="UP000018895"/>
    </source>
</evidence>
<evidence type="ECO:0000256" key="1">
    <source>
        <dbReference type="SAM" id="MobiDB-lite"/>
    </source>
</evidence>
<dbReference type="AlphaFoldDB" id="W4QCZ2"/>
<gene>
    <name evidence="3" type="ORF">JCM9152_596</name>
</gene>
<evidence type="ECO:0000259" key="2">
    <source>
        <dbReference type="Pfam" id="PF02120"/>
    </source>
</evidence>
<keyword evidence="4" id="KW-1185">Reference proteome</keyword>
<dbReference type="EMBL" id="BAUU01000003">
    <property type="protein sequence ID" value="GAE29249.1"/>
    <property type="molecule type" value="Genomic_DNA"/>
</dbReference>
<keyword evidence="3" id="KW-0966">Cell projection</keyword>
<protein>
    <submittedName>
        <fullName evidence="3">Flagellar hook-length control protein FliK</fullName>
    </submittedName>
</protein>
<keyword evidence="3" id="KW-0282">Flagellum</keyword>
<dbReference type="Pfam" id="PF02120">
    <property type="entry name" value="Flg_hook"/>
    <property type="match status" value="1"/>
</dbReference>
<accession>W4QCZ2</accession>